<comment type="caution">
    <text evidence="1">The sequence shown here is derived from an EMBL/GenBank/DDBJ whole genome shotgun (WGS) entry which is preliminary data.</text>
</comment>
<protein>
    <submittedName>
        <fullName evidence="1">Uncharacterized protein</fullName>
    </submittedName>
</protein>
<evidence type="ECO:0000313" key="1">
    <source>
        <dbReference type="EMBL" id="EQM94651.1"/>
    </source>
</evidence>
<proteinExistence type="predicted"/>
<accession>T5LSA4</accession>
<keyword evidence="2" id="KW-1185">Reference proteome</keyword>
<organism evidence="1 2">
    <name type="scientific">Helicobacter bilis ATCC 43879</name>
    <dbReference type="NCBI Taxonomy" id="613026"/>
    <lineage>
        <taxon>Bacteria</taxon>
        <taxon>Pseudomonadati</taxon>
        <taxon>Campylobacterota</taxon>
        <taxon>Epsilonproteobacteria</taxon>
        <taxon>Campylobacterales</taxon>
        <taxon>Helicobacteraceae</taxon>
        <taxon>Helicobacter</taxon>
    </lineage>
</organism>
<dbReference type="HOGENOM" id="CLU_2316417_0_0_7"/>
<dbReference type="EMBL" id="ACDN02000055">
    <property type="protein sequence ID" value="EQM94651.1"/>
    <property type="molecule type" value="Genomic_DNA"/>
</dbReference>
<sequence length="99" mass="11525">MTCFCKSNRDCICCLFKDYPINQAKIYAAKFFKNKQSNTNISFKIEDCDIGSANNLCGTEFSTAKLKLFCNKFNIKIIEYQSNLYLLDKSIAKYFRRIV</sequence>
<dbReference type="Proteomes" id="UP000005085">
    <property type="component" value="Unassembled WGS sequence"/>
</dbReference>
<dbReference type="RefSeq" id="WP_020995845.1">
    <property type="nucleotide sequence ID" value="NZ_KI392040.1"/>
</dbReference>
<dbReference type="AlphaFoldDB" id="T5LSA4"/>
<reference evidence="1 2" key="1">
    <citation type="journal article" date="2014" name="Genome Announc.">
        <title>Draft genome sequences of six enterohepatic helicobacter species isolated from humans and one from rhesus macaques.</title>
        <authorList>
            <person name="Shen Z."/>
            <person name="Sheh A."/>
            <person name="Young S.K."/>
            <person name="Abouelliel A."/>
            <person name="Ward D.V."/>
            <person name="Earl A.M."/>
            <person name="Fox J.G."/>
        </authorList>
    </citation>
    <scope>NUCLEOTIDE SEQUENCE [LARGE SCALE GENOMIC DNA]</scope>
    <source>
        <strain evidence="1 2">ATCC 43879</strain>
    </source>
</reference>
<evidence type="ECO:0000313" key="2">
    <source>
        <dbReference type="Proteomes" id="UP000005085"/>
    </source>
</evidence>
<name>T5LSA4_9HELI</name>
<gene>
    <name evidence="1" type="ORF">HRAG_02306</name>
</gene>